<dbReference type="AlphaFoldDB" id="A0A2H0UCT6"/>
<organism evidence="1 2">
    <name type="scientific">Candidatus Kaiserbacteria bacterium CG10_big_fil_rev_8_21_14_0_10_51_14</name>
    <dbReference type="NCBI Taxonomy" id="1974610"/>
    <lineage>
        <taxon>Bacteria</taxon>
        <taxon>Candidatus Kaiseribacteriota</taxon>
    </lineage>
</organism>
<proteinExistence type="predicted"/>
<reference evidence="2" key="1">
    <citation type="submission" date="2017-09" db="EMBL/GenBank/DDBJ databases">
        <title>Depth-based differentiation of microbial function through sediment-hosted aquifers and enrichment of novel symbionts in the deep terrestrial subsurface.</title>
        <authorList>
            <person name="Probst A.J."/>
            <person name="Ladd B."/>
            <person name="Jarett J.K."/>
            <person name="Geller-Mcgrath D.E."/>
            <person name="Sieber C.M.K."/>
            <person name="Emerson J.B."/>
            <person name="Anantharaman K."/>
            <person name="Thomas B.C."/>
            <person name="Malmstrom R."/>
            <person name="Stieglmeier M."/>
            <person name="Klingl A."/>
            <person name="Woyke T."/>
            <person name="Ryan C.M."/>
            <person name="Banfield J.F."/>
        </authorList>
    </citation>
    <scope>NUCLEOTIDE SEQUENCE [LARGE SCALE GENOMIC DNA]</scope>
</reference>
<protein>
    <submittedName>
        <fullName evidence="1">Uncharacterized protein</fullName>
    </submittedName>
</protein>
<dbReference type="EMBL" id="PFBK01000008">
    <property type="protein sequence ID" value="PIR83585.1"/>
    <property type="molecule type" value="Genomic_DNA"/>
</dbReference>
<accession>A0A2H0UCT6</accession>
<gene>
    <name evidence="1" type="ORF">COU18_02790</name>
</gene>
<evidence type="ECO:0000313" key="2">
    <source>
        <dbReference type="Proteomes" id="UP000231192"/>
    </source>
</evidence>
<comment type="caution">
    <text evidence="1">The sequence shown here is derived from an EMBL/GenBank/DDBJ whole genome shotgun (WGS) entry which is preliminary data.</text>
</comment>
<name>A0A2H0UCT6_9BACT</name>
<dbReference type="Proteomes" id="UP000231192">
    <property type="component" value="Unassembled WGS sequence"/>
</dbReference>
<sequence>MVWRLVWFACAAIALSYGSYLVAGSVIQARATGSYEPTIVRDVINRDAHHLSGMIMVPSPCDQLTVRTQTLSSTTYMLNFRTWREPSMDCADEITPRAFRTILFATPTNVKLGATLNGAGLSIVVLPLIQVHSTSTE</sequence>
<evidence type="ECO:0000313" key="1">
    <source>
        <dbReference type="EMBL" id="PIR83585.1"/>
    </source>
</evidence>